<feature type="non-terminal residue" evidence="1">
    <location>
        <position position="298"/>
    </location>
</feature>
<evidence type="ECO:0000313" key="2">
    <source>
        <dbReference type="Proteomes" id="UP000479190"/>
    </source>
</evidence>
<dbReference type="Proteomes" id="UP000479190">
    <property type="component" value="Unassembled WGS sequence"/>
</dbReference>
<gene>
    <name evidence="1" type="ORF">TBRA_LOCUS8485</name>
</gene>
<sequence length="298" mass="34598">MFKVKSEVAIGFPVKKSVGDIIDFFPAYFGQLFRGCLPFLDTSISIRYSTISLCLGCQNVSVRHLVIYRFCILLRRRDNVEIHFSKTDQILNEISCPQILFFLNIKNLRPRRGFAHARCIGRICNTYEKINNTDLSISVYKHNQLQYVADDDFHLHIPNIKNVTLIEGSTMDLADLIKGTAFLYTFFAYACTIPRRVYCLPRRSENLIYVWRAVRTTHNHGNTIAEQFVFPTTRFSPKRKRTTVYIHALPRNNTSFRHPRNNMICKIPASQPASFELLLFLSHQYPLQANLEPETILK</sequence>
<dbReference type="AlphaFoldDB" id="A0A6H5IFA3"/>
<keyword evidence="2" id="KW-1185">Reference proteome</keyword>
<evidence type="ECO:0000313" key="1">
    <source>
        <dbReference type="EMBL" id="CAB0036624.1"/>
    </source>
</evidence>
<name>A0A6H5IFA3_9HYME</name>
<proteinExistence type="predicted"/>
<accession>A0A6H5IFA3</accession>
<organism evidence="1 2">
    <name type="scientific">Trichogramma brassicae</name>
    <dbReference type="NCBI Taxonomy" id="86971"/>
    <lineage>
        <taxon>Eukaryota</taxon>
        <taxon>Metazoa</taxon>
        <taxon>Ecdysozoa</taxon>
        <taxon>Arthropoda</taxon>
        <taxon>Hexapoda</taxon>
        <taxon>Insecta</taxon>
        <taxon>Pterygota</taxon>
        <taxon>Neoptera</taxon>
        <taxon>Endopterygota</taxon>
        <taxon>Hymenoptera</taxon>
        <taxon>Apocrita</taxon>
        <taxon>Proctotrupomorpha</taxon>
        <taxon>Chalcidoidea</taxon>
        <taxon>Trichogrammatidae</taxon>
        <taxon>Trichogramma</taxon>
    </lineage>
</organism>
<protein>
    <submittedName>
        <fullName evidence="1">Uncharacterized protein</fullName>
    </submittedName>
</protein>
<dbReference type="EMBL" id="CADCXV010000823">
    <property type="protein sequence ID" value="CAB0036624.1"/>
    <property type="molecule type" value="Genomic_DNA"/>
</dbReference>
<reference evidence="1 2" key="1">
    <citation type="submission" date="2020-02" db="EMBL/GenBank/DDBJ databases">
        <authorList>
            <person name="Ferguson B K."/>
        </authorList>
    </citation>
    <scope>NUCLEOTIDE SEQUENCE [LARGE SCALE GENOMIC DNA]</scope>
</reference>